<accession>A0A4Y2QR35</accession>
<feature type="region of interest" description="Disordered" evidence="1">
    <location>
        <begin position="48"/>
        <end position="70"/>
    </location>
</feature>
<evidence type="ECO:0000313" key="4">
    <source>
        <dbReference type="Proteomes" id="UP000499080"/>
    </source>
</evidence>
<name>A0A4Y2QR35_ARAVE</name>
<keyword evidence="4" id="KW-1185">Reference proteome</keyword>
<evidence type="ECO:0000256" key="1">
    <source>
        <dbReference type="SAM" id="MobiDB-lite"/>
    </source>
</evidence>
<organism evidence="2 4">
    <name type="scientific">Araneus ventricosus</name>
    <name type="common">Orbweaver spider</name>
    <name type="synonym">Epeira ventricosa</name>
    <dbReference type="NCBI Taxonomy" id="182803"/>
    <lineage>
        <taxon>Eukaryota</taxon>
        <taxon>Metazoa</taxon>
        <taxon>Ecdysozoa</taxon>
        <taxon>Arthropoda</taxon>
        <taxon>Chelicerata</taxon>
        <taxon>Arachnida</taxon>
        <taxon>Araneae</taxon>
        <taxon>Araneomorphae</taxon>
        <taxon>Entelegynae</taxon>
        <taxon>Araneoidea</taxon>
        <taxon>Araneidae</taxon>
        <taxon>Araneus</taxon>
    </lineage>
</organism>
<evidence type="ECO:0000313" key="3">
    <source>
        <dbReference type="EMBL" id="GBN65794.1"/>
    </source>
</evidence>
<sequence length="70" mass="7938">CPRTRNRKGSLPVELAYAERFIEGLFWDGLNRELGGLEILKHGQMTRTTPELAKPSPNFHATPTGMIRME</sequence>
<dbReference type="Proteomes" id="UP000499080">
    <property type="component" value="Unassembled WGS sequence"/>
</dbReference>
<gene>
    <name evidence="3" type="ORF">AVEN_70322_1</name>
    <name evidence="2" type="ORF">AVEN_99425_1</name>
</gene>
<comment type="caution">
    <text evidence="2">The sequence shown here is derived from an EMBL/GenBank/DDBJ whole genome shotgun (WGS) entry which is preliminary data.</text>
</comment>
<evidence type="ECO:0000313" key="2">
    <source>
        <dbReference type="EMBL" id="GBN65791.1"/>
    </source>
</evidence>
<proteinExistence type="predicted"/>
<feature type="non-terminal residue" evidence="2">
    <location>
        <position position="1"/>
    </location>
</feature>
<dbReference type="EMBL" id="BGPR01014567">
    <property type="protein sequence ID" value="GBN65791.1"/>
    <property type="molecule type" value="Genomic_DNA"/>
</dbReference>
<dbReference type="AlphaFoldDB" id="A0A4Y2QR35"/>
<protein>
    <submittedName>
        <fullName evidence="2">Uncharacterized protein</fullName>
    </submittedName>
</protein>
<reference evidence="2 4" key="1">
    <citation type="journal article" date="2019" name="Sci. Rep.">
        <title>Orb-weaving spider Araneus ventricosus genome elucidates the spidroin gene catalogue.</title>
        <authorList>
            <person name="Kono N."/>
            <person name="Nakamura H."/>
            <person name="Ohtoshi R."/>
            <person name="Moran D.A.P."/>
            <person name="Shinohara A."/>
            <person name="Yoshida Y."/>
            <person name="Fujiwara M."/>
            <person name="Mori M."/>
            <person name="Tomita M."/>
            <person name="Arakawa K."/>
        </authorList>
    </citation>
    <scope>NUCLEOTIDE SEQUENCE [LARGE SCALE GENOMIC DNA]</scope>
</reference>
<dbReference type="EMBL" id="BGPR01014568">
    <property type="protein sequence ID" value="GBN65794.1"/>
    <property type="molecule type" value="Genomic_DNA"/>
</dbReference>